<evidence type="ECO:0000313" key="3">
    <source>
        <dbReference type="Proteomes" id="UP000241346"/>
    </source>
</evidence>
<gene>
    <name evidence="2" type="ORF">C9J01_20615</name>
</gene>
<dbReference type="EMBL" id="PYMB01000014">
    <property type="protein sequence ID" value="PSW09651.1"/>
    <property type="molecule type" value="Genomic_DNA"/>
</dbReference>
<proteinExistence type="predicted"/>
<dbReference type="PANTHER" id="PTHR35846:SF3">
    <property type="entry name" value="RGS DOMAIN-CONTAINING PROTEIN"/>
    <property type="match status" value="1"/>
</dbReference>
<accession>A0A2T3N8Q7</accession>
<organism evidence="2 3">
    <name type="scientific">Photobacterium rosenbergii</name>
    <dbReference type="NCBI Taxonomy" id="294936"/>
    <lineage>
        <taxon>Bacteria</taxon>
        <taxon>Pseudomonadati</taxon>
        <taxon>Pseudomonadota</taxon>
        <taxon>Gammaproteobacteria</taxon>
        <taxon>Vibrionales</taxon>
        <taxon>Vibrionaceae</taxon>
        <taxon>Photobacterium</taxon>
    </lineage>
</organism>
<reference evidence="2 3" key="1">
    <citation type="submission" date="2018-03" db="EMBL/GenBank/DDBJ databases">
        <title>Whole genome sequencing of Histamine producing bacteria.</title>
        <authorList>
            <person name="Butler K."/>
        </authorList>
    </citation>
    <scope>NUCLEOTIDE SEQUENCE [LARGE SCALE GENOMIC DNA]</scope>
    <source>
        <strain evidence="2 3">DSM 19138</strain>
    </source>
</reference>
<dbReference type="PANTHER" id="PTHR35846">
    <property type="entry name" value="PROTEIN CBG05131"/>
    <property type="match status" value="1"/>
</dbReference>
<dbReference type="AlphaFoldDB" id="A0A2T3N8Q7"/>
<protein>
    <submittedName>
        <fullName evidence="2">Uncharacterized protein</fullName>
    </submittedName>
</protein>
<evidence type="ECO:0000313" key="2">
    <source>
        <dbReference type="EMBL" id="PSW09651.1"/>
    </source>
</evidence>
<comment type="caution">
    <text evidence="2">The sequence shown here is derived from an EMBL/GenBank/DDBJ whole genome shotgun (WGS) entry which is preliminary data.</text>
</comment>
<name>A0A2T3N8Q7_9GAMM</name>
<feature type="region of interest" description="Disordered" evidence="1">
    <location>
        <begin position="1"/>
        <end position="21"/>
    </location>
</feature>
<sequence>MKKPTKARSGGKGSKSGPGSWVLGPGSWVLGPGSWVLGPGSWVLGPGSWVLQAVFAFSCDSSSFCFPLFLGARTSSSSNPLLSI</sequence>
<evidence type="ECO:0000256" key="1">
    <source>
        <dbReference type="SAM" id="MobiDB-lite"/>
    </source>
</evidence>
<dbReference type="Proteomes" id="UP000241346">
    <property type="component" value="Unassembled WGS sequence"/>
</dbReference>